<dbReference type="InterPro" id="IPR039323">
    <property type="entry name" value="ANKRD_45/46/60"/>
</dbReference>
<evidence type="ECO:0000313" key="4">
    <source>
        <dbReference type="Proteomes" id="UP000002280"/>
    </source>
</evidence>
<evidence type="ECO:0000313" key="3">
    <source>
        <dbReference type="Ensembl" id="ENSMODP00000029145.3"/>
    </source>
</evidence>
<accession>F6X8J8</accession>
<dbReference type="Proteomes" id="UP000002280">
    <property type="component" value="Chromosome 1"/>
</dbReference>
<feature type="domain" description="Ubiquitin-like" evidence="2">
    <location>
        <begin position="10"/>
        <end position="67"/>
    </location>
</feature>
<dbReference type="GeneTree" id="ENSGT00390000015137"/>
<dbReference type="InParanoid" id="F6X8J8"/>
<dbReference type="InterPro" id="IPR000626">
    <property type="entry name" value="Ubiquitin-like_dom"/>
</dbReference>
<reference evidence="3" key="3">
    <citation type="submission" date="2025-09" db="UniProtKB">
        <authorList>
            <consortium name="Ensembl"/>
        </authorList>
    </citation>
    <scope>IDENTIFICATION</scope>
</reference>
<proteinExistence type="predicted"/>
<reference evidence="3 4" key="1">
    <citation type="journal article" date="2007" name="Nature">
        <title>Genome of the marsupial Monodelphis domestica reveals innovation in non-coding sequences.</title>
        <authorList>
            <person name="Mikkelsen T.S."/>
            <person name="Wakefield M.J."/>
            <person name="Aken B."/>
            <person name="Amemiya C.T."/>
            <person name="Chang J.L."/>
            <person name="Duke S."/>
            <person name="Garber M."/>
            <person name="Gentles A.J."/>
            <person name="Goodstadt L."/>
            <person name="Heger A."/>
            <person name="Jurka J."/>
            <person name="Kamal M."/>
            <person name="Mauceli E."/>
            <person name="Searle S.M."/>
            <person name="Sharpe T."/>
            <person name="Baker M.L."/>
            <person name="Batzer M.A."/>
            <person name="Benos P.V."/>
            <person name="Belov K."/>
            <person name="Clamp M."/>
            <person name="Cook A."/>
            <person name="Cuff J."/>
            <person name="Das R."/>
            <person name="Davidow L."/>
            <person name="Deakin J.E."/>
            <person name="Fazzari M.J."/>
            <person name="Glass J.L."/>
            <person name="Grabherr M."/>
            <person name="Greally J.M."/>
            <person name="Gu W."/>
            <person name="Hore T.A."/>
            <person name="Huttley G.A."/>
            <person name="Kleber M."/>
            <person name="Jirtle R.L."/>
            <person name="Koina E."/>
            <person name="Lee J.T."/>
            <person name="Mahony S."/>
            <person name="Marra M.A."/>
            <person name="Miller R.D."/>
            <person name="Nicholls R.D."/>
            <person name="Oda M."/>
            <person name="Papenfuss A.T."/>
            <person name="Parra Z.E."/>
            <person name="Pollock D.D."/>
            <person name="Ray D.A."/>
            <person name="Schein J.E."/>
            <person name="Speed T.P."/>
            <person name="Thompson K."/>
            <person name="VandeBerg J.L."/>
            <person name="Wade C.M."/>
            <person name="Walker J.A."/>
            <person name="Waters P.D."/>
            <person name="Webber C."/>
            <person name="Weidman J.R."/>
            <person name="Xie X."/>
            <person name="Zody M.C."/>
            <person name="Baldwin J."/>
            <person name="Abdouelleil A."/>
            <person name="Abdulkadir J."/>
            <person name="Abebe A."/>
            <person name="Abera B."/>
            <person name="Abreu J."/>
            <person name="Acer S.C."/>
            <person name="Aftuck L."/>
            <person name="Alexander A."/>
            <person name="An P."/>
            <person name="Anderson E."/>
            <person name="Anderson S."/>
            <person name="Arachi H."/>
            <person name="Azer M."/>
            <person name="Bachantsang P."/>
            <person name="Barry A."/>
            <person name="Bayul T."/>
            <person name="Berlin A."/>
            <person name="Bessette D."/>
            <person name="Bloom T."/>
            <person name="Bloom T."/>
            <person name="Boguslavskiy L."/>
            <person name="Bonnet C."/>
            <person name="Boukhgalter B."/>
            <person name="Bourzgui I."/>
            <person name="Brown A."/>
            <person name="Cahill P."/>
            <person name="Channer S."/>
            <person name="Cheshatsang Y."/>
            <person name="Chuda L."/>
            <person name="Citroen M."/>
            <person name="Collymore A."/>
            <person name="Cooke P."/>
            <person name="Costello M."/>
            <person name="D'Aco K."/>
            <person name="Daza R."/>
            <person name="De Haan G."/>
            <person name="DeGray S."/>
            <person name="DeMaso C."/>
            <person name="Dhargay N."/>
            <person name="Dooley K."/>
            <person name="Dooley E."/>
            <person name="Doricent M."/>
            <person name="Dorje P."/>
            <person name="Dorjee K."/>
            <person name="Dupes A."/>
            <person name="Elong R."/>
            <person name="Falk J."/>
            <person name="Farina A."/>
            <person name="Faro S."/>
            <person name="Ferguson D."/>
            <person name="Fisher S."/>
            <person name="Foley C.D."/>
            <person name="Franke A."/>
            <person name="Friedrich D."/>
            <person name="Gadbois L."/>
            <person name="Gearin G."/>
            <person name="Gearin C.R."/>
            <person name="Giannoukos G."/>
            <person name="Goode T."/>
            <person name="Graham J."/>
            <person name="Grandbois E."/>
            <person name="Grewal S."/>
            <person name="Gyaltsen K."/>
            <person name="Hafez N."/>
            <person name="Hagos B."/>
            <person name="Hall J."/>
            <person name="Henson C."/>
            <person name="Hollinger A."/>
            <person name="Honan T."/>
            <person name="Huard M.D."/>
            <person name="Hughes L."/>
            <person name="Hurhula B."/>
            <person name="Husby M.E."/>
            <person name="Kamat A."/>
            <person name="Kanga B."/>
            <person name="Kashin S."/>
            <person name="Khazanovich D."/>
            <person name="Kisner P."/>
            <person name="Lance K."/>
            <person name="Lara M."/>
            <person name="Lee W."/>
            <person name="Lennon N."/>
            <person name="Letendre F."/>
            <person name="LeVine R."/>
            <person name="Lipovsky A."/>
            <person name="Liu X."/>
            <person name="Liu J."/>
            <person name="Liu S."/>
            <person name="Lokyitsang T."/>
            <person name="Lokyitsang Y."/>
            <person name="Lubonja R."/>
            <person name="Lui A."/>
            <person name="MacDonald P."/>
            <person name="Magnisalis V."/>
            <person name="Maru K."/>
            <person name="Matthews C."/>
            <person name="McCusker W."/>
            <person name="McDonough S."/>
            <person name="Mehta T."/>
            <person name="Meldrim J."/>
            <person name="Meneus L."/>
            <person name="Mihai O."/>
            <person name="Mihalev A."/>
            <person name="Mihova T."/>
            <person name="Mittelman R."/>
            <person name="Mlenga V."/>
            <person name="Montmayeur A."/>
            <person name="Mulrain L."/>
            <person name="Navidi A."/>
            <person name="Naylor J."/>
            <person name="Negash T."/>
            <person name="Nguyen T."/>
            <person name="Nguyen N."/>
            <person name="Nicol R."/>
            <person name="Norbu C."/>
            <person name="Norbu N."/>
            <person name="Novod N."/>
            <person name="O'Neill B."/>
            <person name="Osman S."/>
            <person name="Markiewicz E."/>
            <person name="Oyono O.L."/>
            <person name="Patti C."/>
            <person name="Phunkhang P."/>
            <person name="Pierre F."/>
            <person name="Priest M."/>
            <person name="Raghuraman S."/>
            <person name="Rege F."/>
            <person name="Reyes R."/>
            <person name="Rise C."/>
            <person name="Rogov P."/>
            <person name="Ross K."/>
            <person name="Ryan E."/>
            <person name="Settipalli S."/>
            <person name="Shea T."/>
            <person name="Sherpa N."/>
            <person name="Shi L."/>
            <person name="Shih D."/>
            <person name="Sparrow T."/>
            <person name="Spaulding J."/>
            <person name="Stalker J."/>
            <person name="Stange-Thomann N."/>
            <person name="Stavropoulos S."/>
            <person name="Stone C."/>
            <person name="Strader C."/>
            <person name="Tesfaye S."/>
            <person name="Thomson T."/>
            <person name="Thoulutsang Y."/>
            <person name="Thoulutsang D."/>
            <person name="Topham K."/>
            <person name="Topping I."/>
            <person name="Tsamla T."/>
            <person name="Vassiliev H."/>
            <person name="Vo A."/>
            <person name="Wangchuk T."/>
            <person name="Wangdi T."/>
            <person name="Weiand M."/>
            <person name="Wilkinson J."/>
            <person name="Wilson A."/>
            <person name="Yadav S."/>
            <person name="Young G."/>
            <person name="Yu Q."/>
            <person name="Zembek L."/>
            <person name="Zhong D."/>
            <person name="Zimmer A."/>
            <person name="Zwirko Z."/>
            <person name="Jaffe D.B."/>
            <person name="Alvarez P."/>
            <person name="Brockman W."/>
            <person name="Butler J."/>
            <person name="Chin C."/>
            <person name="Gnerre S."/>
            <person name="MacCallum I."/>
            <person name="Graves J.A."/>
            <person name="Ponting C.P."/>
            <person name="Breen M."/>
            <person name="Samollow P.B."/>
            <person name="Lander E.S."/>
            <person name="Lindblad-Toh K."/>
        </authorList>
    </citation>
    <scope>NUCLEOTIDE SEQUENCE [LARGE SCALE GENOMIC DNA]</scope>
</reference>
<dbReference type="eggNOG" id="KOG4177">
    <property type="taxonomic scope" value="Eukaryota"/>
</dbReference>
<dbReference type="Gene3D" id="1.25.40.20">
    <property type="entry name" value="Ankyrin repeat-containing domain"/>
    <property type="match status" value="1"/>
</dbReference>
<evidence type="ECO:0000256" key="1">
    <source>
        <dbReference type="PROSITE-ProRule" id="PRU00023"/>
    </source>
</evidence>
<dbReference type="InterPro" id="IPR002110">
    <property type="entry name" value="Ankyrin_rpt"/>
</dbReference>
<dbReference type="InterPro" id="IPR036770">
    <property type="entry name" value="Ankyrin_rpt-contain_sf"/>
</dbReference>
<dbReference type="Pfam" id="PF12796">
    <property type="entry name" value="Ank_2"/>
    <property type="match status" value="1"/>
</dbReference>
<dbReference type="Bgee" id="ENSMODG00000023255">
    <property type="expression patterns" value="Expressed in spermatid and 3 other cell types or tissues"/>
</dbReference>
<dbReference type="AlphaFoldDB" id="F6X8J8"/>
<dbReference type="PANTHER" id="PTHR22677">
    <property type="entry name" value="ANKYRIN REPEAT DOMAIN-CONTAINING PROTEIN 60"/>
    <property type="match status" value="1"/>
</dbReference>
<dbReference type="InterPro" id="IPR029071">
    <property type="entry name" value="Ubiquitin-like_domsf"/>
</dbReference>
<organism evidence="3 4">
    <name type="scientific">Monodelphis domestica</name>
    <name type="common">Gray short-tailed opossum</name>
    <dbReference type="NCBI Taxonomy" id="13616"/>
    <lineage>
        <taxon>Eukaryota</taxon>
        <taxon>Metazoa</taxon>
        <taxon>Chordata</taxon>
        <taxon>Craniata</taxon>
        <taxon>Vertebrata</taxon>
        <taxon>Euteleostomi</taxon>
        <taxon>Mammalia</taxon>
        <taxon>Metatheria</taxon>
        <taxon>Didelphimorphia</taxon>
        <taxon>Didelphidae</taxon>
        <taxon>Monodelphis</taxon>
    </lineage>
</organism>
<dbReference type="OMA" id="KWKQWTS"/>
<dbReference type="SUPFAM" id="SSF54236">
    <property type="entry name" value="Ubiquitin-like"/>
    <property type="match status" value="1"/>
</dbReference>
<keyword evidence="1" id="KW-0040">ANK repeat</keyword>
<dbReference type="SMART" id="SM00248">
    <property type="entry name" value="ANK"/>
    <property type="match status" value="2"/>
</dbReference>
<dbReference type="STRING" id="13616.ENSMODP00000029145"/>
<dbReference type="PROSITE" id="PS50297">
    <property type="entry name" value="ANK_REP_REGION"/>
    <property type="match status" value="1"/>
</dbReference>
<dbReference type="PROSITE" id="PS50088">
    <property type="entry name" value="ANK_REPEAT"/>
    <property type="match status" value="1"/>
</dbReference>
<name>F6X8J8_MONDO</name>
<evidence type="ECO:0000259" key="2">
    <source>
        <dbReference type="PROSITE" id="PS50053"/>
    </source>
</evidence>
<keyword evidence="4" id="KW-1185">Reference proteome</keyword>
<reference evidence="3" key="2">
    <citation type="submission" date="2025-08" db="UniProtKB">
        <authorList>
            <consortium name="Ensembl"/>
        </authorList>
    </citation>
    <scope>IDENTIFICATION</scope>
</reference>
<dbReference type="Ensembl" id="ENSMODT00000030718.3">
    <property type="protein sequence ID" value="ENSMODP00000029145.3"/>
    <property type="gene ID" value="ENSMODG00000023255.3"/>
</dbReference>
<sequence>MFRLHNCRQETTVRELREELDLVSGIPYHFQRVCYLDQGVLMDDSTLGFHDVVPGGTLSMYIWPQDGWKELVFAAVEGDTSKLSCLGVTEDSLYRTPHSLLLKAKKLKEWIDDRAFVALYITAHRGHSEALRFLLANGTNCQGRTPLGRTALHAAAATGQITTINLLLDYGALLSDKDFKGETVAEIARRLKSKEVELNFLKELMSEKKLVFHSDICSAAELIWKGQYIVLSLILKVLNSNVYLGRILKFNPRFPQKTEKMTKQWKNYNERQLSLKQNLRGYLTLHSPSLSTFLQMKKLRLQKVKKLNPK</sequence>
<dbReference type="HOGENOM" id="CLU_064312_1_0_1"/>
<protein>
    <recommendedName>
        <fullName evidence="2">Ubiquitin-like domain-containing protein</fullName>
    </recommendedName>
</protein>
<dbReference type="PANTHER" id="PTHR22677:SF3">
    <property type="entry name" value="ANKYRIN REPEAT DOMAIN-CONTAINING PROTEIN 60"/>
    <property type="match status" value="1"/>
</dbReference>
<feature type="repeat" description="ANK" evidence="1">
    <location>
        <begin position="147"/>
        <end position="179"/>
    </location>
</feature>
<dbReference type="PROSITE" id="PS50053">
    <property type="entry name" value="UBIQUITIN_2"/>
    <property type="match status" value="1"/>
</dbReference>
<dbReference type="SUPFAM" id="SSF48403">
    <property type="entry name" value="Ankyrin repeat"/>
    <property type="match status" value="1"/>
</dbReference>